<dbReference type="AlphaFoldDB" id="A0A445DPF1"/>
<evidence type="ECO:0000256" key="1">
    <source>
        <dbReference type="SAM" id="Coils"/>
    </source>
</evidence>
<gene>
    <name evidence="2" type="ORF">Ahy_A03g011036</name>
</gene>
<dbReference type="Proteomes" id="UP000289738">
    <property type="component" value="Chromosome A03"/>
</dbReference>
<dbReference type="EMBL" id="SDMP01000003">
    <property type="protein sequence ID" value="RYR65040.1"/>
    <property type="molecule type" value="Genomic_DNA"/>
</dbReference>
<comment type="caution">
    <text evidence="2">The sequence shown here is derived from an EMBL/GenBank/DDBJ whole genome shotgun (WGS) entry which is preliminary data.</text>
</comment>
<evidence type="ECO:0000313" key="2">
    <source>
        <dbReference type="EMBL" id="RYR65040.1"/>
    </source>
</evidence>
<sequence>MSTNSVQNSLPGHLNLDANANEVPLLDEEVDDLFDASGAQSHRGHKTTEFWTVKIIDSEGTIKKNILKNMGKSWKETRLRLYDDFYEPAFTTEQNIEHRLSRIDREHWRWFLDYRTKAETKERIKEIEQQYESSRMLSQNDSIAQVFEKEKPGRVRGVDFRPTPNQLFSPNSHAPDNRVQVEETHRKLLELQTELEGEKLKRKAMEDEVAAEKKKRHAMESALIYLFQRQGEELPLDIAAGMNNLE</sequence>
<reference evidence="2 3" key="1">
    <citation type="submission" date="2019-01" db="EMBL/GenBank/DDBJ databases">
        <title>Sequencing of cultivated peanut Arachis hypogaea provides insights into genome evolution and oil improvement.</title>
        <authorList>
            <person name="Chen X."/>
        </authorList>
    </citation>
    <scope>NUCLEOTIDE SEQUENCE [LARGE SCALE GENOMIC DNA]</scope>
    <source>
        <strain evidence="3">cv. Fuhuasheng</strain>
        <tissue evidence="2">Leaves</tissue>
    </source>
</reference>
<organism evidence="2 3">
    <name type="scientific">Arachis hypogaea</name>
    <name type="common">Peanut</name>
    <dbReference type="NCBI Taxonomy" id="3818"/>
    <lineage>
        <taxon>Eukaryota</taxon>
        <taxon>Viridiplantae</taxon>
        <taxon>Streptophyta</taxon>
        <taxon>Embryophyta</taxon>
        <taxon>Tracheophyta</taxon>
        <taxon>Spermatophyta</taxon>
        <taxon>Magnoliopsida</taxon>
        <taxon>eudicotyledons</taxon>
        <taxon>Gunneridae</taxon>
        <taxon>Pentapetalae</taxon>
        <taxon>rosids</taxon>
        <taxon>fabids</taxon>
        <taxon>Fabales</taxon>
        <taxon>Fabaceae</taxon>
        <taxon>Papilionoideae</taxon>
        <taxon>50 kb inversion clade</taxon>
        <taxon>dalbergioids sensu lato</taxon>
        <taxon>Dalbergieae</taxon>
        <taxon>Pterocarpus clade</taxon>
        <taxon>Arachis</taxon>
    </lineage>
</organism>
<protein>
    <submittedName>
        <fullName evidence="2">Uncharacterized protein</fullName>
    </submittedName>
</protein>
<keyword evidence="3" id="KW-1185">Reference proteome</keyword>
<evidence type="ECO:0000313" key="3">
    <source>
        <dbReference type="Proteomes" id="UP000289738"/>
    </source>
</evidence>
<proteinExistence type="predicted"/>
<feature type="coiled-coil region" evidence="1">
    <location>
        <begin position="181"/>
        <end position="222"/>
    </location>
</feature>
<name>A0A445DPF1_ARAHY</name>
<keyword evidence="1" id="KW-0175">Coiled coil</keyword>
<accession>A0A445DPF1</accession>